<dbReference type="EMBL" id="NRRL01000063">
    <property type="protein sequence ID" value="MBK1669819.1"/>
    <property type="molecule type" value="Genomic_DNA"/>
</dbReference>
<reference evidence="2 3" key="1">
    <citation type="journal article" date="2020" name="Microorganisms">
        <title>Osmotic Adaptation and Compatible Solute Biosynthesis of Phototrophic Bacteria as Revealed from Genome Analyses.</title>
        <authorList>
            <person name="Imhoff J.F."/>
            <person name="Rahn T."/>
            <person name="Kunzel S."/>
            <person name="Keller A."/>
            <person name="Neulinger S.C."/>
        </authorList>
    </citation>
    <scope>NUCLEOTIDE SEQUENCE [LARGE SCALE GENOMIC DNA]</scope>
    <source>
        <strain evidence="2 3">DSM 9895</strain>
    </source>
</reference>
<dbReference type="RefSeq" id="WP_200342163.1">
    <property type="nucleotide sequence ID" value="NZ_NRRL01000063.1"/>
</dbReference>
<gene>
    <name evidence="2" type="ORF">CKO28_17425</name>
</gene>
<evidence type="ECO:0000256" key="1">
    <source>
        <dbReference type="SAM" id="MobiDB-lite"/>
    </source>
</evidence>
<evidence type="ECO:0000313" key="2">
    <source>
        <dbReference type="EMBL" id="MBK1669819.1"/>
    </source>
</evidence>
<comment type="caution">
    <text evidence="2">The sequence shown here is derived from an EMBL/GenBank/DDBJ whole genome shotgun (WGS) entry which is preliminary data.</text>
</comment>
<accession>A0ABS1DH70</accession>
<name>A0ABS1DH70_9PROT</name>
<proteinExistence type="predicted"/>
<sequence length="171" mass="18947">MLLSEDELAPERRRLLESGTVHQSKAVEWLAKEAVHQATSKGRLDESRIGGRLMRLRDAYLGFCDDTGRVREELSARIGEILAEHSAHRLHLAETFEVETGSEHAVEKLERGMHLARRSGVDVVAMAGLDGTPRAIERALAADGRGENGEPLNARERSGRFGRQKSRQSVS</sequence>
<dbReference type="Proteomes" id="UP001296873">
    <property type="component" value="Unassembled WGS sequence"/>
</dbReference>
<evidence type="ECO:0000313" key="3">
    <source>
        <dbReference type="Proteomes" id="UP001296873"/>
    </source>
</evidence>
<keyword evidence="3" id="KW-1185">Reference proteome</keyword>
<feature type="region of interest" description="Disordered" evidence="1">
    <location>
        <begin position="142"/>
        <end position="171"/>
    </location>
</feature>
<protein>
    <submittedName>
        <fullName evidence="2">Uncharacterized protein</fullName>
    </submittedName>
</protein>
<feature type="compositionally biased region" description="Basic and acidic residues" evidence="1">
    <location>
        <begin position="144"/>
        <end position="159"/>
    </location>
</feature>
<organism evidence="2 3">
    <name type="scientific">Rhodovibrio sodomensis</name>
    <dbReference type="NCBI Taxonomy" id="1088"/>
    <lineage>
        <taxon>Bacteria</taxon>
        <taxon>Pseudomonadati</taxon>
        <taxon>Pseudomonadota</taxon>
        <taxon>Alphaproteobacteria</taxon>
        <taxon>Rhodospirillales</taxon>
        <taxon>Rhodovibrionaceae</taxon>
        <taxon>Rhodovibrio</taxon>
    </lineage>
</organism>
<feature type="compositionally biased region" description="Basic residues" evidence="1">
    <location>
        <begin position="160"/>
        <end position="171"/>
    </location>
</feature>